<feature type="domain" description="Isochorismatase-like" evidence="8">
    <location>
        <begin position="5"/>
        <end position="199"/>
    </location>
</feature>
<dbReference type="EMBL" id="CP136051">
    <property type="protein sequence ID" value="WOK08330.1"/>
    <property type="molecule type" value="Genomic_DNA"/>
</dbReference>
<organism evidence="9 10">
    <name type="scientific">Imperialibacter roseus</name>
    <dbReference type="NCBI Taxonomy" id="1324217"/>
    <lineage>
        <taxon>Bacteria</taxon>
        <taxon>Pseudomonadati</taxon>
        <taxon>Bacteroidota</taxon>
        <taxon>Cytophagia</taxon>
        <taxon>Cytophagales</taxon>
        <taxon>Flammeovirgaceae</taxon>
        <taxon>Imperialibacter</taxon>
    </lineage>
</organism>
<dbReference type="CDD" id="cd01011">
    <property type="entry name" value="nicotinamidase"/>
    <property type="match status" value="1"/>
</dbReference>
<evidence type="ECO:0000256" key="4">
    <source>
        <dbReference type="ARBA" id="ARBA00022801"/>
    </source>
</evidence>
<dbReference type="RefSeq" id="WP_317490972.1">
    <property type="nucleotide sequence ID" value="NZ_CP136051.1"/>
</dbReference>
<evidence type="ECO:0000259" key="8">
    <source>
        <dbReference type="Pfam" id="PF00857"/>
    </source>
</evidence>
<evidence type="ECO:0000256" key="5">
    <source>
        <dbReference type="ARBA" id="ARBA00037900"/>
    </source>
</evidence>
<dbReference type="Gene3D" id="3.40.50.850">
    <property type="entry name" value="Isochorismatase-like"/>
    <property type="match status" value="1"/>
</dbReference>
<dbReference type="SUPFAM" id="SSF52499">
    <property type="entry name" value="Isochorismatase-like hydrolases"/>
    <property type="match status" value="1"/>
</dbReference>
<dbReference type="PANTHER" id="PTHR11080">
    <property type="entry name" value="PYRAZINAMIDASE/NICOTINAMIDASE"/>
    <property type="match status" value="1"/>
</dbReference>
<reference evidence="9 10" key="1">
    <citation type="journal article" date="2023" name="Microbiol. Resour. Announc.">
        <title>Complete Genome Sequence of Imperialibacter roseus strain P4T.</title>
        <authorList>
            <person name="Tizabi D.R."/>
            <person name="Bachvaroff T."/>
            <person name="Hill R.T."/>
        </authorList>
    </citation>
    <scope>NUCLEOTIDE SEQUENCE [LARGE SCALE GENOMIC DNA]</scope>
    <source>
        <strain evidence="9 10">P4T</strain>
    </source>
</reference>
<protein>
    <recommendedName>
        <fullName evidence="6">nicotinamidase</fullName>
        <ecNumber evidence="6">3.5.1.19</ecNumber>
    </recommendedName>
    <alternativeName>
        <fullName evidence="7">Nicotinamide deamidase</fullName>
    </alternativeName>
</protein>
<comment type="pathway">
    <text evidence="5">Cofactor biosynthesis; nicotinate biosynthesis; nicotinate from nicotinamide: step 1/1.</text>
</comment>
<dbReference type="Pfam" id="PF00857">
    <property type="entry name" value="Isochorismatase"/>
    <property type="match status" value="1"/>
</dbReference>
<dbReference type="InterPro" id="IPR052347">
    <property type="entry name" value="Isochorismatase_Nicotinamidase"/>
</dbReference>
<dbReference type="InterPro" id="IPR036380">
    <property type="entry name" value="Isochorismatase-like_sf"/>
</dbReference>
<gene>
    <name evidence="9" type="primary">pncA</name>
    <name evidence="9" type="ORF">RT717_06720</name>
</gene>
<name>A0ABZ0IVC5_9BACT</name>
<evidence type="ECO:0000313" key="10">
    <source>
        <dbReference type="Proteomes" id="UP001302349"/>
    </source>
</evidence>
<evidence type="ECO:0000256" key="7">
    <source>
        <dbReference type="ARBA" id="ARBA00043224"/>
    </source>
</evidence>
<proteinExistence type="inferred from homology"/>
<sequence length="201" mass="22061">MNKEALIVVDIQNDFLPGGALAVNQGDEIIPFVNELMEQFDLVVVTQDWHPANHGSFAANHEGKKPGEIIDLHGLPQIMWPVHCVQGSKGAEFASNLNTTRFRKVFRKGTDSTIDSYSGLFDNGKRKSTGLGEYLKSEGVEKVTVVGLAADYCVKFTALDAKEFGFEVVLPVAGTRAVNLRPGDFEKALKELERAGVEVRR</sequence>
<dbReference type="GO" id="GO:0008936">
    <property type="term" value="F:nicotinamidase activity"/>
    <property type="evidence" value="ECO:0007669"/>
    <property type="project" value="UniProtKB-EC"/>
</dbReference>
<dbReference type="PANTHER" id="PTHR11080:SF2">
    <property type="entry name" value="LD05707P"/>
    <property type="match status" value="1"/>
</dbReference>
<keyword evidence="10" id="KW-1185">Reference proteome</keyword>
<accession>A0ABZ0IVC5</accession>
<evidence type="ECO:0000256" key="1">
    <source>
        <dbReference type="ARBA" id="ARBA00006336"/>
    </source>
</evidence>
<comment type="similarity">
    <text evidence="1">Belongs to the isochorismatase family.</text>
</comment>
<evidence type="ECO:0000256" key="2">
    <source>
        <dbReference type="ARBA" id="ARBA00022642"/>
    </source>
</evidence>
<evidence type="ECO:0000313" key="9">
    <source>
        <dbReference type="EMBL" id="WOK08330.1"/>
    </source>
</evidence>
<evidence type="ECO:0000256" key="3">
    <source>
        <dbReference type="ARBA" id="ARBA00022723"/>
    </source>
</evidence>
<dbReference type="Proteomes" id="UP001302349">
    <property type="component" value="Chromosome"/>
</dbReference>
<keyword evidence="4 9" id="KW-0378">Hydrolase</keyword>
<dbReference type="InterPro" id="IPR000868">
    <property type="entry name" value="Isochorismatase-like_dom"/>
</dbReference>
<keyword evidence="3" id="KW-0479">Metal-binding</keyword>
<dbReference type="EC" id="3.5.1.19" evidence="6"/>
<evidence type="ECO:0000256" key="6">
    <source>
        <dbReference type="ARBA" id="ARBA00039017"/>
    </source>
</evidence>
<keyword evidence="2" id="KW-0662">Pyridine nucleotide biosynthesis</keyword>
<dbReference type="NCBIfam" id="NF008623">
    <property type="entry name" value="PRK11609.1"/>
    <property type="match status" value="1"/>
</dbReference>